<keyword evidence="1 6" id="KW-1277">Toxin-antitoxin system</keyword>
<keyword evidence="5 6" id="KW-0460">Magnesium</keyword>
<evidence type="ECO:0000313" key="8">
    <source>
        <dbReference type="EMBL" id="MXP20142.1"/>
    </source>
</evidence>
<protein>
    <recommendedName>
        <fullName evidence="6">Ribonuclease VapC</fullName>
        <shortName evidence="6">RNase VapC</shortName>
        <ecNumber evidence="6">3.1.-.-</ecNumber>
    </recommendedName>
    <alternativeName>
        <fullName evidence="6">Toxin VapC</fullName>
    </alternativeName>
</protein>
<feature type="binding site" evidence="6">
    <location>
        <position position="97"/>
    </location>
    <ligand>
        <name>Mg(2+)</name>
        <dbReference type="ChEBI" id="CHEBI:18420"/>
    </ligand>
</feature>
<keyword evidence="9" id="KW-1185">Reference proteome</keyword>
<feature type="binding site" evidence="6">
    <location>
        <position position="4"/>
    </location>
    <ligand>
        <name>Mg(2+)</name>
        <dbReference type="ChEBI" id="CHEBI:18420"/>
    </ligand>
</feature>
<dbReference type="HAMAP" id="MF_00265">
    <property type="entry name" value="VapC_Nob1"/>
    <property type="match status" value="1"/>
</dbReference>
<accession>A0A6L7GKS1</accession>
<evidence type="ECO:0000256" key="3">
    <source>
        <dbReference type="ARBA" id="ARBA00022723"/>
    </source>
</evidence>
<evidence type="ECO:0000313" key="9">
    <source>
        <dbReference type="Proteomes" id="UP000475545"/>
    </source>
</evidence>
<evidence type="ECO:0000256" key="4">
    <source>
        <dbReference type="ARBA" id="ARBA00022801"/>
    </source>
</evidence>
<comment type="function">
    <text evidence="6">Toxic component of a toxin-antitoxin (TA) system. An RNase.</text>
</comment>
<dbReference type="GO" id="GO:0016787">
    <property type="term" value="F:hydrolase activity"/>
    <property type="evidence" value="ECO:0007669"/>
    <property type="project" value="UniProtKB-KW"/>
</dbReference>
<keyword evidence="6" id="KW-0800">Toxin</keyword>
<dbReference type="InterPro" id="IPR002716">
    <property type="entry name" value="PIN_dom"/>
</dbReference>
<dbReference type="EC" id="3.1.-.-" evidence="6"/>
<reference evidence="8 9" key="1">
    <citation type="submission" date="2019-11" db="EMBL/GenBank/DDBJ databases">
        <title>Gordonia sp. nov., a novel actinobacterium isolated from mangrove soil in Hainan.</title>
        <authorList>
            <person name="Huang X."/>
            <person name="Xie Y."/>
            <person name="Chu X."/>
            <person name="Xiao K."/>
        </authorList>
    </citation>
    <scope>NUCLEOTIDE SEQUENCE [LARGE SCALE GENOMIC DNA]</scope>
    <source>
        <strain evidence="8 9">HNM0687</strain>
    </source>
</reference>
<dbReference type="AlphaFoldDB" id="A0A6L7GKS1"/>
<dbReference type="InterPro" id="IPR022907">
    <property type="entry name" value="VapC_family"/>
</dbReference>
<keyword evidence="4 6" id="KW-0378">Hydrolase</keyword>
<comment type="similarity">
    <text evidence="6">Belongs to the PINc/VapC protein family.</text>
</comment>
<comment type="cofactor">
    <cofactor evidence="6">
        <name>Mg(2+)</name>
        <dbReference type="ChEBI" id="CHEBI:18420"/>
    </cofactor>
</comment>
<organism evidence="8 9">
    <name type="scientific">Gordonia mangrovi</name>
    <dbReference type="NCBI Taxonomy" id="2665643"/>
    <lineage>
        <taxon>Bacteria</taxon>
        <taxon>Bacillati</taxon>
        <taxon>Actinomycetota</taxon>
        <taxon>Actinomycetes</taxon>
        <taxon>Mycobacteriales</taxon>
        <taxon>Gordoniaceae</taxon>
        <taxon>Gordonia</taxon>
    </lineage>
</organism>
<proteinExistence type="inferred from homology"/>
<dbReference type="RefSeq" id="WP_160900315.1">
    <property type="nucleotide sequence ID" value="NZ_CP102850.1"/>
</dbReference>
<comment type="caution">
    <text evidence="8">The sequence shown here is derived from an EMBL/GenBank/DDBJ whole genome shotgun (WGS) entry which is preliminary data.</text>
</comment>
<keyword evidence="3 6" id="KW-0479">Metal-binding</keyword>
<feature type="domain" description="PIN" evidence="7">
    <location>
        <begin position="1"/>
        <end position="119"/>
    </location>
</feature>
<dbReference type="Pfam" id="PF01850">
    <property type="entry name" value="PIN"/>
    <property type="match status" value="1"/>
</dbReference>
<dbReference type="GO" id="GO:0004540">
    <property type="term" value="F:RNA nuclease activity"/>
    <property type="evidence" value="ECO:0007669"/>
    <property type="project" value="InterPro"/>
</dbReference>
<evidence type="ECO:0000256" key="6">
    <source>
        <dbReference type="HAMAP-Rule" id="MF_00265"/>
    </source>
</evidence>
<evidence type="ECO:0000256" key="1">
    <source>
        <dbReference type="ARBA" id="ARBA00022649"/>
    </source>
</evidence>
<evidence type="ECO:0000256" key="5">
    <source>
        <dbReference type="ARBA" id="ARBA00022842"/>
    </source>
</evidence>
<sequence length="135" mass="14375">MIVDTSALLAYFDAAEPQHDAVAESIESASEPLVVSPYVVAELDYLVLTRHGSRAERLVLAELASGAWELAAMSRDRLAAATAVVEKYADVPIGIADASNIVLADAYQTRTIATLDRRHFGVLRLGDGSAPIIVP</sequence>
<evidence type="ECO:0000256" key="2">
    <source>
        <dbReference type="ARBA" id="ARBA00022722"/>
    </source>
</evidence>
<dbReference type="InterPro" id="IPR029060">
    <property type="entry name" value="PIN-like_dom_sf"/>
</dbReference>
<dbReference type="SUPFAM" id="SSF88723">
    <property type="entry name" value="PIN domain-like"/>
    <property type="match status" value="1"/>
</dbReference>
<dbReference type="GO" id="GO:0090729">
    <property type="term" value="F:toxin activity"/>
    <property type="evidence" value="ECO:0007669"/>
    <property type="project" value="UniProtKB-KW"/>
</dbReference>
<dbReference type="Proteomes" id="UP000475545">
    <property type="component" value="Unassembled WGS sequence"/>
</dbReference>
<dbReference type="EMBL" id="WMBR01000001">
    <property type="protein sequence ID" value="MXP20142.1"/>
    <property type="molecule type" value="Genomic_DNA"/>
</dbReference>
<gene>
    <name evidence="6" type="primary">vapC</name>
    <name evidence="8" type="ORF">GIY30_01995</name>
</gene>
<dbReference type="Gene3D" id="3.40.50.1010">
    <property type="entry name" value="5'-nuclease"/>
    <property type="match status" value="1"/>
</dbReference>
<keyword evidence="2 6" id="KW-0540">Nuclease</keyword>
<name>A0A6L7GKS1_9ACTN</name>
<evidence type="ECO:0000259" key="7">
    <source>
        <dbReference type="Pfam" id="PF01850"/>
    </source>
</evidence>
<dbReference type="GO" id="GO:0000287">
    <property type="term" value="F:magnesium ion binding"/>
    <property type="evidence" value="ECO:0007669"/>
    <property type="project" value="UniProtKB-UniRule"/>
</dbReference>